<feature type="transmembrane region" description="Helical" evidence="6">
    <location>
        <begin position="68"/>
        <end position="101"/>
    </location>
</feature>
<feature type="transmembrane region" description="Helical" evidence="6">
    <location>
        <begin position="623"/>
        <end position="641"/>
    </location>
</feature>
<evidence type="ECO:0000256" key="4">
    <source>
        <dbReference type="ARBA" id="ARBA00022989"/>
    </source>
</evidence>
<feature type="domain" description="Type II secretion system protein GspF" evidence="7">
    <location>
        <begin position="427"/>
        <end position="553"/>
    </location>
</feature>
<feature type="transmembrane region" description="Helical" evidence="6">
    <location>
        <begin position="349"/>
        <end position="374"/>
    </location>
</feature>
<dbReference type="Gene3D" id="1.20.81.30">
    <property type="entry name" value="Type II secretion system (T2SS), domain F"/>
    <property type="match status" value="1"/>
</dbReference>
<dbReference type="Pfam" id="PF00482">
    <property type="entry name" value="T2SSF"/>
    <property type="match status" value="2"/>
</dbReference>
<dbReference type="InterPro" id="IPR042094">
    <property type="entry name" value="T2SS_GspF_sf"/>
</dbReference>
<feature type="transmembrane region" description="Helical" evidence="6">
    <location>
        <begin position="35"/>
        <end position="56"/>
    </location>
</feature>
<dbReference type="PANTHER" id="PTHR35402:SF1">
    <property type="entry name" value="TYPE II SECRETION SYSTEM PROTEIN GSPF DOMAIN-CONTAINING PROTEIN"/>
    <property type="match status" value="1"/>
</dbReference>
<dbReference type="InterPro" id="IPR018076">
    <property type="entry name" value="T2SS_GspF_dom"/>
</dbReference>
<dbReference type="Proteomes" id="UP001141336">
    <property type="component" value="Unassembled WGS sequence"/>
</dbReference>
<keyword evidence="4 6" id="KW-1133">Transmembrane helix</keyword>
<name>A0ABT4IJI0_9EURY</name>
<evidence type="ECO:0000259" key="7">
    <source>
        <dbReference type="Pfam" id="PF00482"/>
    </source>
</evidence>
<keyword evidence="3 6" id="KW-0812">Transmembrane</keyword>
<protein>
    <submittedName>
        <fullName evidence="8">Type II secretion system F family protein</fullName>
    </submittedName>
</protein>
<keyword evidence="5 6" id="KW-0472">Membrane</keyword>
<sequence>MMQFGAILKERKRAQLESLEREIFSARMHVKAERLYQYALVSGGLSGIATFLLLAYLSQLIIPLSFFLVFPALGLVIVLVWVSIALAATYGAFTAILYLPVVECGSRSLRIDLSLFHVTTYLYALHKSEPNLYALVESLAKYADYYGEAAREFRQVVFDCRMCSLDFYTAISRLAETTPSDKFRFFLTGLLSSYKTIGSANDYLRMKVEELREEQRISQKVYLNTLGVIAEMYITIFVAGPLFIIIVVMVMGMISSANPLILALIIYVMLPFGTAVFLLMLDLISEVHEDKSEEIHETKRRIWEEMPEYSSVRVVMPHESETFAFERLRKRDEREGVLRFLRSPVTYMMFHPGTVFLFSIPAALVVTGILYFLFVTVPLTPWTFLEWVTASEDIVMAGILVALIPFAVFYAIYSRRHRRIEEAIPDFADQMASSVRHNMTLARAIELIAVGGKSNMLEEIRLIHRDIVWGSLTSDAIKRFSEHIRIGAIDRMGILVSQAEHFTNNLSQVLQIIAEDAKNMVTLKSERRGDMLLYVIVVYLAFFVFVFVQAILVVMFLPMMMQGGEGMSMVGSGMAMPGVGSGFSIDLYDRLIYHSVVIHGFCSGIVAGMMGEGSALAGVKHSCVMVAVAMIVFVILKFFFLS</sequence>
<evidence type="ECO:0000313" key="8">
    <source>
        <dbReference type="EMBL" id="MCZ0861895.1"/>
    </source>
</evidence>
<comment type="subcellular location">
    <subcellularLocation>
        <location evidence="1">Cell membrane</location>
        <topology evidence="1">Multi-pass membrane protein</topology>
    </subcellularLocation>
</comment>
<feature type="transmembrane region" description="Helical" evidence="6">
    <location>
        <begin position="394"/>
        <end position="413"/>
    </location>
</feature>
<feature type="transmembrane region" description="Helical" evidence="6">
    <location>
        <begin position="591"/>
        <end position="611"/>
    </location>
</feature>
<organism evidence="8 9">
    <name type="scientific">Methanocorpusculum vombati</name>
    <dbReference type="NCBI Taxonomy" id="3002864"/>
    <lineage>
        <taxon>Archaea</taxon>
        <taxon>Methanobacteriati</taxon>
        <taxon>Methanobacteriota</taxon>
        <taxon>Stenosarchaea group</taxon>
        <taxon>Methanomicrobia</taxon>
        <taxon>Methanomicrobiales</taxon>
        <taxon>Methanocorpusculaceae</taxon>
        <taxon>Methanocorpusculum</taxon>
    </lineage>
</organism>
<feature type="transmembrane region" description="Helical" evidence="6">
    <location>
        <begin position="260"/>
        <end position="281"/>
    </location>
</feature>
<evidence type="ECO:0000256" key="2">
    <source>
        <dbReference type="ARBA" id="ARBA00022475"/>
    </source>
</evidence>
<reference evidence="8" key="1">
    <citation type="submission" date="2022-12" db="EMBL/GenBank/DDBJ databases">
        <title>Isolation and characterisation of novel Methanocorpusculum spp. from native Australian herbivores indicates the genus is ancestrally host-associated.</title>
        <authorList>
            <person name="Volmer J.G."/>
            <person name="Soo R.M."/>
            <person name="Evans P.N."/>
            <person name="Hoedt E.C."/>
            <person name="Astorga Alsina A.L."/>
            <person name="Woodcroft B.J."/>
            <person name="Tyson G.W."/>
            <person name="Hugenholtz P."/>
            <person name="Morrison M."/>
        </authorList>
    </citation>
    <scope>NUCLEOTIDE SEQUENCE</scope>
    <source>
        <strain evidence="8">CW153</strain>
    </source>
</reference>
<dbReference type="PANTHER" id="PTHR35402">
    <property type="entry name" value="INTEGRAL MEMBRANE PROTEIN-RELATED"/>
    <property type="match status" value="1"/>
</dbReference>
<dbReference type="EMBL" id="JAPTGC010000001">
    <property type="protein sequence ID" value="MCZ0861895.1"/>
    <property type="molecule type" value="Genomic_DNA"/>
</dbReference>
<feature type="transmembrane region" description="Helical" evidence="6">
    <location>
        <begin position="532"/>
        <end position="557"/>
    </location>
</feature>
<comment type="caution">
    <text evidence="8">The sequence shown here is derived from an EMBL/GenBank/DDBJ whole genome shotgun (WGS) entry which is preliminary data.</text>
</comment>
<proteinExistence type="predicted"/>
<accession>A0ABT4IJI0</accession>
<feature type="domain" description="Type II secretion system protein GspF" evidence="7">
    <location>
        <begin position="120"/>
        <end position="247"/>
    </location>
</feature>
<evidence type="ECO:0000313" key="9">
    <source>
        <dbReference type="Proteomes" id="UP001141336"/>
    </source>
</evidence>
<dbReference type="InterPro" id="IPR056569">
    <property type="entry name" value="ArlJ-like"/>
</dbReference>
<keyword evidence="9" id="KW-1185">Reference proteome</keyword>
<keyword evidence="2" id="KW-1003">Cell membrane</keyword>
<evidence type="ECO:0000256" key="5">
    <source>
        <dbReference type="ARBA" id="ARBA00023136"/>
    </source>
</evidence>
<feature type="transmembrane region" description="Helical" evidence="6">
    <location>
        <begin position="221"/>
        <end position="254"/>
    </location>
</feature>
<evidence type="ECO:0000256" key="6">
    <source>
        <dbReference type="SAM" id="Phobius"/>
    </source>
</evidence>
<gene>
    <name evidence="8" type="ORF">O0S09_01310</name>
</gene>
<evidence type="ECO:0000256" key="1">
    <source>
        <dbReference type="ARBA" id="ARBA00004651"/>
    </source>
</evidence>
<dbReference type="RefSeq" id="WP_268922085.1">
    <property type="nucleotide sequence ID" value="NZ_JAPTGC010000001.1"/>
</dbReference>
<evidence type="ECO:0000256" key="3">
    <source>
        <dbReference type="ARBA" id="ARBA00022692"/>
    </source>
</evidence>